<keyword evidence="1" id="KW-0732">Signal</keyword>
<dbReference type="EMBL" id="JAAGAB010000002">
    <property type="protein sequence ID" value="NDV00935.1"/>
    <property type="molecule type" value="Genomic_DNA"/>
</dbReference>
<organism evidence="2 3">
    <name type="scientific">Pseudoroseicyclus tamaricis</name>
    <dbReference type="NCBI Taxonomy" id="2705421"/>
    <lineage>
        <taxon>Bacteria</taxon>
        <taxon>Pseudomonadati</taxon>
        <taxon>Pseudomonadota</taxon>
        <taxon>Alphaproteobacteria</taxon>
        <taxon>Rhodobacterales</taxon>
        <taxon>Paracoccaceae</taxon>
        <taxon>Pseudoroseicyclus</taxon>
    </lineage>
</organism>
<accession>A0A6B2JSE3</accession>
<evidence type="ECO:0000313" key="2">
    <source>
        <dbReference type="EMBL" id="NDV00935.1"/>
    </source>
</evidence>
<gene>
    <name evidence="2" type="ORF">GZA08_08125</name>
</gene>
<feature type="chain" id="PRO_5025558684" evidence="1">
    <location>
        <begin position="19"/>
        <end position="131"/>
    </location>
</feature>
<proteinExistence type="predicted"/>
<evidence type="ECO:0000313" key="3">
    <source>
        <dbReference type="Proteomes" id="UP000474757"/>
    </source>
</evidence>
<comment type="caution">
    <text evidence="2">The sequence shown here is derived from an EMBL/GenBank/DDBJ whole genome shotgun (WGS) entry which is preliminary data.</text>
</comment>
<evidence type="ECO:0000256" key="1">
    <source>
        <dbReference type="SAM" id="SignalP"/>
    </source>
</evidence>
<protein>
    <submittedName>
        <fullName evidence="2">DUF2155 domain-containing protein</fullName>
    </submittedName>
</protein>
<dbReference type="Pfam" id="PF09923">
    <property type="entry name" value="DUF2155"/>
    <property type="match status" value="1"/>
</dbReference>
<dbReference type="Proteomes" id="UP000474757">
    <property type="component" value="Unassembled WGS sequence"/>
</dbReference>
<feature type="signal peptide" evidence="1">
    <location>
        <begin position="1"/>
        <end position="18"/>
    </location>
</feature>
<keyword evidence="3" id="KW-1185">Reference proteome</keyword>
<name>A0A6B2JSE3_9RHOB</name>
<dbReference type="AlphaFoldDB" id="A0A6B2JSE3"/>
<dbReference type="RefSeq" id="WP_163891956.1">
    <property type="nucleotide sequence ID" value="NZ_JAAFYS010000002.1"/>
</dbReference>
<reference evidence="2 3" key="1">
    <citation type="submission" date="2020-02" db="EMBL/GenBank/DDBJ databases">
        <title>Pseudoroseicyclus tamarix, sp. nov., isolated from offshore sediment of a Tamarix chinensis forest.</title>
        <authorList>
            <person name="Gai Y."/>
        </authorList>
    </citation>
    <scope>NUCLEOTIDE SEQUENCE [LARGE SCALE GENOMIC DNA]</scope>
    <source>
        <strain evidence="2 3">CLL3-39</strain>
    </source>
</reference>
<dbReference type="InterPro" id="IPR019225">
    <property type="entry name" value="DUF2155"/>
</dbReference>
<sequence length="131" mass="13967">MRAALLLALALVAGPVAAQQVVSQAPGGVVRVLDKITGAVTDLTLRSGETTEYGHLAITLGECRYPSNNPSGDAFEWLVVHYQNGPEPVFRGWMIASAPALNPMDHPRYDVWALSCLTELAPAAEEAPLTE</sequence>